<keyword evidence="1" id="KW-1133">Transmembrane helix</keyword>
<accession>A0A399D231</accession>
<dbReference type="OrthoDB" id="1429638at2"/>
<name>A0A399D231_9BACT</name>
<reference evidence="2 3" key="1">
    <citation type="journal article" date="2015" name="Int. J. Syst. Evol. Microbiol.">
        <title>Mariniphaga sediminis sp. nov., isolated from coastal sediment.</title>
        <authorList>
            <person name="Wang F.Q."/>
            <person name="Shen Q.Y."/>
            <person name="Chen G.J."/>
            <person name="Du Z.J."/>
        </authorList>
    </citation>
    <scope>NUCLEOTIDE SEQUENCE [LARGE SCALE GENOMIC DNA]</scope>
    <source>
        <strain evidence="2 3">SY21</strain>
    </source>
</reference>
<comment type="caution">
    <text evidence="2">The sequence shown here is derived from an EMBL/GenBank/DDBJ whole genome shotgun (WGS) entry which is preliminary data.</text>
</comment>
<keyword evidence="1" id="KW-0472">Membrane</keyword>
<keyword evidence="3" id="KW-1185">Reference proteome</keyword>
<sequence length="168" mass="18489">MVKKMGYSGKQIFALTFLRVLIGWHFLYEGLVKIYTPGWSAGAYLEGATGPFSGLFKNLAQQDVVLSIVDLLNAWGLALVGFGLFVGLFSKACKIFGILLLALYYMAYPPFAGLDQNVVAEGSYWIVNKNLIEIGALVVLLVFPSSYITGLDKYLSEVKNMISGRNKK</sequence>
<dbReference type="AlphaFoldDB" id="A0A399D231"/>
<keyword evidence="1" id="KW-0812">Transmembrane</keyword>
<dbReference type="Proteomes" id="UP000266441">
    <property type="component" value="Unassembled WGS sequence"/>
</dbReference>
<protein>
    <recommendedName>
        <fullName evidence="4">DoxX family membrane protein</fullName>
    </recommendedName>
</protein>
<evidence type="ECO:0000313" key="2">
    <source>
        <dbReference type="EMBL" id="RIH65526.1"/>
    </source>
</evidence>
<feature type="transmembrane region" description="Helical" evidence="1">
    <location>
        <begin position="64"/>
        <end position="88"/>
    </location>
</feature>
<gene>
    <name evidence="2" type="ORF">D1164_09890</name>
</gene>
<organism evidence="2 3">
    <name type="scientific">Mariniphaga sediminis</name>
    <dbReference type="NCBI Taxonomy" id="1628158"/>
    <lineage>
        <taxon>Bacteria</taxon>
        <taxon>Pseudomonadati</taxon>
        <taxon>Bacteroidota</taxon>
        <taxon>Bacteroidia</taxon>
        <taxon>Marinilabiliales</taxon>
        <taxon>Prolixibacteraceae</taxon>
        <taxon>Mariniphaga</taxon>
    </lineage>
</organism>
<evidence type="ECO:0000256" key="1">
    <source>
        <dbReference type="SAM" id="Phobius"/>
    </source>
</evidence>
<evidence type="ECO:0008006" key="4">
    <source>
        <dbReference type="Google" id="ProtNLM"/>
    </source>
</evidence>
<dbReference type="EMBL" id="QWET01000006">
    <property type="protein sequence ID" value="RIH65526.1"/>
    <property type="molecule type" value="Genomic_DNA"/>
</dbReference>
<proteinExistence type="predicted"/>
<feature type="transmembrane region" description="Helical" evidence="1">
    <location>
        <begin position="131"/>
        <end position="151"/>
    </location>
</feature>
<feature type="transmembrane region" description="Helical" evidence="1">
    <location>
        <begin position="95"/>
        <end position="111"/>
    </location>
</feature>
<evidence type="ECO:0000313" key="3">
    <source>
        <dbReference type="Proteomes" id="UP000266441"/>
    </source>
</evidence>